<proteinExistence type="predicted"/>
<evidence type="ECO:0000313" key="1">
    <source>
        <dbReference type="EMBL" id="AUI09084.1"/>
    </source>
</evidence>
<name>A0AAD0FNW0_STEMA</name>
<dbReference type="EMBL" id="CP025298">
    <property type="protein sequence ID" value="AUI09084.1"/>
    <property type="molecule type" value="Genomic_DNA"/>
</dbReference>
<organism evidence="1 2">
    <name type="scientific">Stenotrophomonas maltophilia</name>
    <name type="common">Pseudomonas maltophilia</name>
    <name type="synonym">Xanthomonas maltophilia</name>
    <dbReference type="NCBI Taxonomy" id="40324"/>
    <lineage>
        <taxon>Bacteria</taxon>
        <taxon>Pseudomonadati</taxon>
        <taxon>Pseudomonadota</taxon>
        <taxon>Gammaproteobacteria</taxon>
        <taxon>Lysobacterales</taxon>
        <taxon>Lysobacteraceae</taxon>
        <taxon>Stenotrophomonas</taxon>
        <taxon>Stenotrophomonas maltophilia group</taxon>
    </lineage>
</organism>
<dbReference type="AlphaFoldDB" id="A0AAD0FNW0"/>
<accession>A0AAD0FNW0</accession>
<gene>
    <name evidence="1" type="ORF">SmaCSM2_18605</name>
</gene>
<protein>
    <submittedName>
        <fullName evidence="1">Uncharacterized protein</fullName>
    </submittedName>
</protein>
<reference evidence="1 2" key="1">
    <citation type="submission" date="2017-12" db="EMBL/GenBank/DDBJ databases">
        <title>Complete Genome Sequence of Stenotrophomonas maltophilia CSM2.</title>
        <authorList>
            <person name="Castro-Jaimes S."/>
            <person name="Lopez-Leal G."/>
            <person name="Barberena Jonas C."/>
            <person name="Bustos P."/>
            <person name="Perez-Oseguera A."/>
            <person name="Cevallos M.A."/>
        </authorList>
    </citation>
    <scope>NUCLEOTIDE SEQUENCE [LARGE SCALE GENOMIC DNA]</scope>
    <source>
        <strain evidence="1 2">CSM2</strain>
    </source>
</reference>
<dbReference type="Proteomes" id="UP000234414">
    <property type="component" value="Chromosome"/>
</dbReference>
<evidence type="ECO:0000313" key="2">
    <source>
        <dbReference type="Proteomes" id="UP000234414"/>
    </source>
</evidence>
<sequence>MVTMLTNSQSFSATASLIRMPLVSTSILSVLLRDRACSNSSSASGLISGSPPVKTRCLTPFSTSRVISALLSSVVRIEAILPCFSILILYSRSLLL</sequence>